<keyword evidence="7 9" id="KW-0720">Serine protease</keyword>
<evidence type="ECO:0000256" key="11">
    <source>
        <dbReference type="SAM" id="MobiDB-lite"/>
    </source>
</evidence>
<keyword evidence="3 9" id="KW-0645">Protease</keyword>
<dbReference type="InterPro" id="IPR003137">
    <property type="entry name" value="PA_domain"/>
</dbReference>
<evidence type="ECO:0000256" key="8">
    <source>
        <dbReference type="PIRSR" id="PIRSR615500-1"/>
    </source>
</evidence>
<proteinExistence type="inferred from homology"/>
<evidence type="ECO:0000259" key="13">
    <source>
        <dbReference type="Pfam" id="PF00082"/>
    </source>
</evidence>
<feature type="compositionally biased region" description="Polar residues" evidence="11">
    <location>
        <begin position="1687"/>
        <end position="1722"/>
    </location>
</feature>
<dbReference type="Pfam" id="PF00082">
    <property type="entry name" value="Peptidase_S8"/>
    <property type="match status" value="1"/>
</dbReference>
<organism evidence="16 17">
    <name type="scientific">Enterococcus quebecensis</name>
    <dbReference type="NCBI Taxonomy" id="903983"/>
    <lineage>
        <taxon>Bacteria</taxon>
        <taxon>Bacillati</taxon>
        <taxon>Bacillota</taxon>
        <taxon>Bacilli</taxon>
        <taxon>Lactobacillales</taxon>
        <taxon>Enterococcaceae</taxon>
        <taxon>Enterococcus</taxon>
    </lineage>
</organism>
<evidence type="ECO:0000256" key="9">
    <source>
        <dbReference type="PROSITE-ProRule" id="PRU01240"/>
    </source>
</evidence>
<dbReference type="PROSITE" id="PS00136">
    <property type="entry name" value="SUBTILASE_ASP"/>
    <property type="match status" value="1"/>
</dbReference>
<dbReference type="InterPro" id="IPR010435">
    <property type="entry name" value="C5a/SBT2-like_Fn3"/>
</dbReference>
<dbReference type="InterPro" id="IPR023828">
    <property type="entry name" value="Peptidase_S8_Ser-AS"/>
</dbReference>
<comment type="caution">
    <text evidence="16">The sequence shown here is derived from an EMBL/GenBank/DDBJ whole genome shotgun (WGS) entry which is preliminary data.</text>
</comment>
<dbReference type="Gene3D" id="2.60.40.1710">
    <property type="entry name" value="Subtilisin-like superfamily"/>
    <property type="match status" value="1"/>
</dbReference>
<dbReference type="Pfam" id="PF09136">
    <property type="entry name" value="Glucodextran_B"/>
    <property type="match status" value="1"/>
</dbReference>
<feature type="compositionally biased region" description="Basic and acidic residues" evidence="11">
    <location>
        <begin position="1643"/>
        <end position="1656"/>
    </location>
</feature>
<protein>
    <submittedName>
        <fullName evidence="16">Proteinase b</fullName>
    </submittedName>
</protein>
<keyword evidence="2" id="KW-0964">Secreted</keyword>
<dbReference type="InterPro" id="IPR046450">
    <property type="entry name" value="PA_dom_sf"/>
</dbReference>
<keyword evidence="6 9" id="KW-0378">Hydrolase</keyword>
<dbReference type="SUPFAM" id="SSF52743">
    <property type="entry name" value="Subtilisin-like"/>
    <property type="match status" value="1"/>
</dbReference>
<dbReference type="PROSITE" id="PS51257">
    <property type="entry name" value="PROKAR_LIPOPROTEIN"/>
    <property type="match status" value="1"/>
</dbReference>
<dbReference type="InterPro" id="IPR000209">
    <property type="entry name" value="Peptidase_S8/S53_dom"/>
</dbReference>
<dbReference type="PRINTS" id="PR00723">
    <property type="entry name" value="SUBTILISIN"/>
</dbReference>
<feature type="compositionally biased region" description="Polar residues" evidence="11">
    <location>
        <begin position="1657"/>
        <end position="1674"/>
    </location>
</feature>
<feature type="domain" description="C5a peptidase/Subtilisin-like protease SBT2-like Fn3-like" evidence="15">
    <location>
        <begin position="722"/>
        <end position="827"/>
    </location>
</feature>
<keyword evidence="5" id="KW-0677">Repeat</keyword>
<feature type="active site" description="Charge relay system" evidence="8 9">
    <location>
        <position position="224"/>
    </location>
</feature>
<dbReference type="GO" id="GO:0006508">
    <property type="term" value="P:proteolysis"/>
    <property type="evidence" value="ECO:0007669"/>
    <property type="project" value="UniProtKB-KW"/>
</dbReference>
<dbReference type="PROSITE" id="PS00138">
    <property type="entry name" value="SUBTILASE_SER"/>
    <property type="match status" value="1"/>
</dbReference>
<feature type="region of interest" description="Disordered" evidence="11">
    <location>
        <begin position="1642"/>
        <end position="1722"/>
    </location>
</feature>
<evidence type="ECO:0000256" key="12">
    <source>
        <dbReference type="SAM" id="Phobius"/>
    </source>
</evidence>
<dbReference type="InterPro" id="IPR022398">
    <property type="entry name" value="Peptidase_S8_His-AS"/>
</dbReference>
<dbReference type="InterPro" id="IPR051048">
    <property type="entry name" value="Peptidase_S8/S53_subtilisin"/>
</dbReference>
<reference evidence="17" key="1">
    <citation type="submission" date="2016-09" db="EMBL/GenBank/DDBJ databases">
        <authorList>
            <person name="Gulvik C.A."/>
        </authorList>
    </citation>
    <scope>NUCLEOTIDE SEQUENCE [LARGE SCALE GENOMIC DNA]</scope>
    <source>
        <strain evidence="17">LMG 26306</strain>
    </source>
</reference>
<comment type="similarity">
    <text evidence="1 9 10">Belongs to the peptidase S8 family.</text>
</comment>
<dbReference type="GO" id="GO:0016020">
    <property type="term" value="C:membrane"/>
    <property type="evidence" value="ECO:0007669"/>
    <property type="project" value="InterPro"/>
</dbReference>
<evidence type="ECO:0000256" key="2">
    <source>
        <dbReference type="ARBA" id="ARBA00022525"/>
    </source>
</evidence>
<dbReference type="InterPro" id="IPR013783">
    <property type="entry name" value="Ig-like_fold"/>
</dbReference>
<evidence type="ECO:0000256" key="4">
    <source>
        <dbReference type="ARBA" id="ARBA00022729"/>
    </source>
</evidence>
<keyword evidence="12" id="KW-0472">Membrane</keyword>
<evidence type="ECO:0000256" key="5">
    <source>
        <dbReference type="ARBA" id="ARBA00022737"/>
    </source>
</evidence>
<evidence type="ECO:0000256" key="3">
    <source>
        <dbReference type="ARBA" id="ARBA00022670"/>
    </source>
</evidence>
<dbReference type="CDD" id="cd07475">
    <property type="entry name" value="Peptidases_S8_C5a_Peptidase"/>
    <property type="match status" value="1"/>
</dbReference>
<dbReference type="EMBL" id="MIKB01000013">
    <property type="protein sequence ID" value="OEG16439.1"/>
    <property type="molecule type" value="Genomic_DNA"/>
</dbReference>
<evidence type="ECO:0000256" key="7">
    <source>
        <dbReference type="ARBA" id="ARBA00022825"/>
    </source>
</evidence>
<dbReference type="GO" id="GO:0004252">
    <property type="term" value="F:serine-type endopeptidase activity"/>
    <property type="evidence" value="ECO:0007669"/>
    <property type="project" value="UniProtKB-UniRule"/>
</dbReference>
<evidence type="ECO:0000256" key="6">
    <source>
        <dbReference type="ARBA" id="ARBA00022801"/>
    </source>
</evidence>
<dbReference type="Pfam" id="PF02225">
    <property type="entry name" value="PA"/>
    <property type="match status" value="1"/>
</dbReference>
<dbReference type="RefSeq" id="WP_069634891.1">
    <property type="nucleotide sequence ID" value="NZ_JXKZ01000009.1"/>
</dbReference>
<dbReference type="Gene3D" id="2.60.40.4070">
    <property type="match status" value="1"/>
</dbReference>
<keyword evidence="4" id="KW-0732">Signal</keyword>
<dbReference type="PROSITE" id="PS51892">
    <property type="entry name" value="SUBTILASE"/>
    <property type="match status" value="1"/>
</dbReference>
<keyword evidence="12" id="KW-1133">Transmembrane helix</keyword>
<dbReference type="Gene3D" id="3.40.50.200">
    <property type="entry name" value="Peptidase S8/S53 domain"/>
    <property type="match status" value="1"/>
</dbReference>
<dbReference type="InterPro" id="IPR036852">
    <property type="entry name" value="Peptidase_S8/S53_dom_sf"/>
</dbReference>
<keyword evidence="12" id="KW-0812">Transmembrane</keyword>
<dbReference type="Pfam" id="PF06280">
    <property type="entry name" value="fn3_5"/>
    <property type="match status" value="1"/>
</dbReference>
<dbReference type="PANTHER" id="PTHR43399">
    <property type="entry name" value="SUBTILISIN-RELATED"/>
    <property type="match status" value="1"/>
</dbReference>
<feature type="active site" description="Charge relay system" evidence="8 9">
    <location>
        <position position="635"/>
    </location>
</feature>
<evidence type="ECO:0000256" key="10">
    <source>
        <dbReference type="RuleBase" id="RU003355"/>
    </source>
</evidence>
<dbReference type="Gene3D" id="3.50.30.30">
    <property type="match status" value="1"/>
</dbReference>
<feature type="transmembrane region" description="Helical" evidence="12">
    <location>
        <begin position="1727"/>
        <end position="1743"/>
    </location>
</feature>
<dbReference type="SUPFAM" id="SSF52025">
    <property type="entry name" value="PA domain"/>
    <property type="match status" value="1"/>
</dbReference>
<feature type="domain" description="Peptidase S8/S53" evidence="13">
    <location>
        <begin position="215"/>
        <end position="697"/>
    </location>
</feature>
<dbReference type="PANTHER" id="PTHR43399:SF4">
    <property type="entry name" value="CELL WALL-ASSOCIATED PROTEASE"/>
    <property type="match status" value="1"/>
</dbReference>
<sequence>MGKFWRTRSRKWSSLFLLTVLMLSISCNTSLAIVWGEEGTSLKQNTNYQKLLDAHLKNESSVNELSKKAFEENVKAQLASRGFDVSQFNENAFDDNQEIRLIVQLKKDAAIEKLAPPTGSKTSVQSIEKASDSVIESQTAVKKKIETLTGNKSDRAFGYLINGFSIDAKYKDVETIKSISGVESVSAAKVYYPTSIDANQLANVQQVWKNHQLKGEGMVVSIIDSGIDPTHKDLRLSESTKEKISLQLGEQGVKNIGYGQAFTRKVPYGHNYADNNEDIVDTNPGTNMHGMHVAGIVAANGIGEDPAKAVLGVAPEAQLLAMKVFPNNTRVATALDDDIIAAIEDSVKLGADVLNMSLGSVSGTVDPDSPEQLVIKQAAEAGVLSVISAGNSSLSTTDNANVNPQNKLGTIDTGTLGSPGVTTEALTVASAENTYITSEGLLVQLVDSDGTKHVHKMETSTSPSGAIVFSNPTIADKSGLNQPTNLIDVGMGTDGDYDNKDVKGKIVLIQRGSITFSDKQRIAEEHGASAAFIYNNTPNSAPINMQLDNPIYLTLSLTKEDGEALVKLAQETKDQKFSFDISSYQFANPKTGKMSDFSSWGLTPDLEFKPEISAPGGNIYSTVNNNGYQTKSGTSMSSPFVAGSQALIYQALKKGETTLSGTELTRFAKLSVMNTALPMFDKDHDNVIISPRRQGAGQIKVDKAIENTTSLTDSMDGDGALALKQIGKNTTISVKLQNNGKKSQTYQFTDFGGVYTETQTSTAEVYETKIEDAQIIPNQKKVTIQPGEIQTVQLQLKLPDSFSKQQFVEGYIGFTSDSQPNLTMPFVGFYGDYSLAPVIDAPSYDSASIQKFGHFTDKNNTLLGLKGNEIDPNLVAISPNKDNRKDEAKPVLNFLRNAKNVTYEIVDGNKKVIRRLAEEKKIRKDTFSSKIGRFSTHTIKSANWDGMIYNMKTGKNEIVPDGQYHLKVVAKATIDDAKAQEMFLPIKVDTTEPKIEHITFDNSPTEPTLKVNLSDQLSGVDLRSVTVSVNGKIKTYDLSDQNAETVAISLDHSQKPSVGQNQIEILVSDYAGNHGYQNQYIQYGAKDGLVLFNLTDDQIITSNTANFSATEQTLTVNGSYPRELFVNGIKATINEKLFKVAVPLTNETKTIKFSNDSEGHSIIRQVPITVYSKKPDLVITDPSQENSTTDQVTYTLTGTTGVTTAKLELVQTSNSNPVDLTPLIQTDGHFKTTLELVHGQNLISIRATDEHGNQTVEKRIITTTGYQQTNVLLLENITVSGVTTVGVGNPNYDSTTGIYTIKGRLREKVDHFTINKQEVPYDPKTLTFSFPVELKQGKHSIAFYVQSDQANDGKPLLNEGYYVIVDTVLPTLQMENLDVDEKGNYFIYTNENPFHLKGLISDNFSGYKLFVNNENIHTDIDYHTFDEKFFEGKPAAPFDYKVPVTDGENHVQVGLTDSTGNTTSKAITVFYKNELPKAPTITANPTTLTNQAVTLKAVAEDNTTIFYSFDGEHYERYTDGIAVAVNQKVYFNAVDRHGNKSEVTTYEVTNIQNEIAAKPVINVASKTRVLGFTPPVQVTITYEKELTKEQESYTHLRYSLDKGQTYQVYTTPFEQTTATEVWAQSYDDAGNESEIIKTVVQFKEQEKPKEPTENSKPDQPSTEKPTGTEQTEPSKQVDKQETDESLSRQSTTQIPANSSLNSKSTTYQGKKQRSDFPQTGENRNSKMMMIGILFLLLVCGDYFRRNRKVK</sequence>
<evidence type="ECO:0000256" key="1">
    <source>
        <dbReference type="ARBA" id="ARBA00011073"/>
    </source>
</evidence>
<dbReference type="InterPro" id="IPR015500">
    <property type="entry name" value="Peptidase_S8_subtilisin-rel"/>
</dbReference>
<keyword evidence="17" id="KW-1185">Reference proteome</keyword>
<evidence type="ECO:0000259" key="14">
    <source>
        <dbReference type="Pfam" id="PF02225"/>
    </source>
</evidence>
<gene>
    <name evidence="16" type="ORF">BCR23_05995</name>
</gene>
<dbReference type="InterPro" id="IPR023827">
    <property type="entry name" value="Peptidase_S8_Asp-AS"/>
</dbReference>
<name>A0A1E5GUU4_9ENTE</name>
<feature type="compositionally biased region" description="Basic and acidic residues" evidence="11">
    <location>
        <begin position="1675"/>
        <end position="1686"/>
    </location>
</feature>
<evidence type="ECO:0000313" key="16">
    <source>
        <dbReference type="EMBL" id="OEG16439.1"/>
    </source>
</evidence>
<dbReference type="STRING" id="903983.BCR23_05995"/>
<dbReference type="PROSITE" id="PS00137">
    <property type="entry name" value="SUBTILASE_HIS"/>
    <property type="match status" value="1"/>
</dbReference>
<dbReference type="Gene3D" id="2.60.40.10">
    <property type="entry name" value="Immunoglobulins"/>
    <property type="match status" value="1"/>
</dbReference>
<dbReference type="CDD" id="cd02133">
    <property type="entry name" value="PA_C5a_like"/>
    <property type="match status" value="1"/>
</dbReference>
<dbReference type="InterPro" id="IPR034216">
    <property type="entry name" value="C5a_Peptidase"/>
</dbReference>
<evidence type="ECO:0000259" key="15">
    <source>
        <dbReference type="Pfam" id="PF06280"/>
    </source>
</evidence>
<accession>A0A1E5GUU4</accession>
<feature type="active site" description="Charge relay system" evidence="8 9">
    <location>
        <position position="289"/>
    </location>
</feature>
<evidence type="ECO:0000313" key="17">
    <source>
        <dbReference type="Proteomes" id="UP000094764"/>
    </source>
</evidence>
<feature type="domain" description="PA" evidence="14">
    <location>
        <begin position="493"/>
        <end position="565"/>
    </location>
</feature>
<dbReference type="Proteomes" id="UP000094764">
    <property type="component" value="Unassembled WGS sequence"/>
</dbReference>